<accession>A0AA88R6E5</accession>
<evidence type="ECO:0000313" key="5">
    <source>
        <dbReference type="Proteomes" id="UP001187471"/>
    </source>
</evidence>
<dbReference type="AlphaFoldDB" id="A0AA88R6E5"/>
<comment type="similarity">
    <text evidence="1">Belongs to the plant acyltransferase family.</text>
</comment>
<evidence type="ECO:0000256" key="2">
    <source>
        <dbReference type="ARBA" id="ARBA00022679"/>
    </source>
</evidence>
<evidence type="ECO:0000256" key="3">
    <source>
        <dbReference type="ARBA" id="ARBA00023315"/>
    </source>
</evidence>
<dbReference type="PANTHER" id="PTHR31623:SF55">
    <property type="entry name" value="VINORINE SYNTHASE"/>
    <property type="match status" value="1"/>
</dbReference>
<dbReference type="InterPro" id="IPR023213">
    <property type="entry name" value="CAT-like_dom_sf"/>
</dbReference>
<proteinExistence type="inferred from homology"/>
<dbReference type="GO" id="GO:0016746">
    <property type="term" value="F:acyltransferase activity"/>
    <property type="evidence" value="ECO:0007669"/>
    <property type="project" value="UniProtKB-KW"/>
</dbReference>
<keyword evidence="2" id="KW-0808">Transferase</keyword>
<name>A0AA88R6E5_9ASTE</name>
<dbReference type="Proteomes" id="UP001187471">
    <property type="component" value="Unassembled WGS sequence"/>
</dbReference>
<dbReference type="Pfam" id="PF02458">
    <property type="entry name" value="Transferase"/>
    <property type="match status" value="1"/>
</dbReference>
<reference evidence="4" key="1">
    <citation type="submission" date="2022-12" db="EMBL/GenBank/DDBJ databases">
        <title>Draft genome assemblies for two species of Escallonia (Escalloniales).</title>
        <authorList>
            <person name="Chanderbali A."/>
            <person name="Dervinis C."/>
            <person name="Anghel I."/>
            <person name="Soltis D."/>
            <person name="Soltis P."/>
            <person name="Zapata F."/>
        </authorList>
    </citation>
    <scope>NUCLEOTIDE SEQUENCE</scope>
    <source>
        <strain evidence="4">UCBG92.1500</strain>
        <tissue evidence="4">Leaf</tissue>
    </source>
</reference>
<keyword evidence="5" id="KW-1185">Reference proteome</keyword>
<comment type="caution">
    <text evidence="4">The sequence shown here is derived from an EMBL/GenBank/DDBJ whole genome shotgun (WGS) entry which is preliminary data.</text>
</comment>
<sequence>MRWLLSALPPSARRSQVVARQIFSTAGRLGPAPQGRRWDQPARSGVVGLPSYCQNEYIGLLAYQKLLLQQCTFSSGRETATYSSTAEVSDLPPREGKNTRNVEVEIISKENIIPSSPTPNHLRTYKLSLLDQFIPPMYNPFVFFYSNSVSEDLNDVIIERSKRLKQSLSETLTRFYPFAGTVKDNLHIDCDDAGVYYVEARVKDNLSNFLNKPDYKLVHKLLPYDLNSSEPQSRPLIVMVQVNIFECGGMAISICTSHKIVDGMTYSTFLKAWAGNARGSSEQAVSPNFNAPLLFPQNPSLHNDSSIVPETSLLQKSTRAVRRFVFDASALAALKEEASGLGAQKPTRVEALAALFWKCAASASEARHGSQRLSILSTAVDLRSRSVPALPKESIGNIVFHAFAKSAGNSELELPSLVSRVRKAIEKINGDLVEEIKGDDGFINLAKRQMEFLDDYSNSGTDFFFVASLCNAGFYEGDFGWGKPLWSCIASASIDSPTFPNQMFLIETRSGGIEAWVNLDKQDMAFFEQNPELLALASLDPSPLT</sequence>
<evidence type="ECO:0000313" key="4">
    <source>
        <dbReference type="EMBL" id="KAK2982972.1"/>
    </source>
</evidence>
<gene>
    <name evidence="4" type="ORF">RJ640_019250</name>
</gene>
<dbReference type="Gene3D" id="3.30.559.10">
    <property type="entry name" value="Chloramphenicol acetyltransferase-like domain"/>
    <property type="match status" value="2"/>
</dbReference>
<keyword evidence="3" id="KW-0012">Acyltransferase</keyword>
<organism evidence="4 5">
    <name type="scientific">Escallonia rubra</name>
    <dbReference type="NCBI Taxonomy" id="112253"/>
    <lineage>
        <taxon>Eukaryota</taxon>
        <taxon>Viridiplantae</taxon>
        <taxon>Streptophyta</taxon>
        <taxon>Embryophyta</taxon>
        <taxon>Tracheophyta</taxon>
        <taxon>Spermatophyta</taxon>
        <taxon>Magnoliopsida</taxon>
        <taxon>eudicotyledons</taxon>
        <taxon>Gunneridae</taxon>
        <taxon>Pentapetalae</taxon>
        <taxon>asterids</taxon>
        <taxon>campanulids</taxon>
        <taxon>Escalloniales</taxon>
        <taxon>Escalloniaceae</taxon>
        <taxon>Escallonia</taxon>
    </lineage>
</organism>
<dbReference type="PANTHER" id="PTHR31623">
    <property type="entry name" value="F21J9.9"/>
    <property type="match status" value="1"/>
</dbReference>
<evidence type="ECO:0000256" key="1">
    <source>
        <dbReference type="ARBA" id="ARBA00009861"/>
    </source>
</evidence>
<dbReference type="EMBL" id="JAVXUO010001371">
    <property type="protein sequence ID" value="KAK2982972.1"/>
    <property type="molecule type" value="Genomic_DNA"/>
</dbReference>
<protein>
    <submittedName>
        <fullName evidence="4">Uncharacterized protein</fullName>
    </submittedName>
</protein>